<dbReference type="EMBL" id="JBBDHD010000117">
    <property type="protein sequence ID" value="MFH7599276.1"/>
    <property type="molecule type" value="Genomic_DNA"/>
</dbReference>
<reference evidence="1 2" key="1">
    <citation type="submission" date="2024-03" db="EMBL/GenBank/DDBJ databases">
        <title>Whole genome sequencing of Streptomyces racemochromogenes, to identify antimicrobial biosynthetic gene clusters.</title>
        <authorList>
            <person name="Suryawanshi P."/>
            <person name="Krishnaraj P.U."/>
            <person name="Arun Y.P."/>
            <person name="Suryawanshi M.P."/>
            <person name="Rakshit O."/>
        </authorList>
    </citation>
    <scope>NUCLEOTIDE SEQUENCE [LARGE SCALE GENOMIC DNA]</scope>
    <source>
        <strain evidence="1 2">AUDT626</strain>
    </source>
</reference>
<dbReference type="Proteomes" id="UP001610631">
    <property type="component" value="Unassembled WGS sequence"/>
</dbReference>
<evidence type="ECO:0000313" key="1">
    <source>
        <dbReference type="EMBL" id="MFH7599276.1"/>
    </source>
</evidence>
<accession>A0ABW7PMY9</accession>
<protein>
    <submittedName>
        <fullName evidence="1">Uncharacterized protein</fullName>
    </submittedName>
</protein>
<comment type="caution">
    <text evidence="1">The sequence shown here is derived from an EMBL/GenBank/DDBJ whole genome shotgun (WGS) entry which is preliminary data.</text>
</comment>
<evidence type="ECO:0000313" key="2">
    <source>
        <dbReference type="Proteomes" id="UP001610631"/>
    </source>
</evidence>
<sequence length="141" mass="14972">MIPAQHPYEANYKQEEGGRTVYRSKPVIAWDDEGQALVVDERSGRLVPANNGRTFTGLSEGGQHPVVAAIPGGGWSARYKNQDGTFTVDPLVAWTVRSDGTVTPIDTDVTGVCEAPTAMGNFDGLVAPRDETGTAQPDSLA</sequence>
<keyword evidence="2" id="KW-1185">Reference proteome</keyword>
<proteinExistence type="predicted"/>
<dbReference type="RefSeq" id="WP_395512925.1">
    <property type="nucleotide sequence ID" value="NZ_JBBDHD010000117.1"/>
</dbReference>
<name>A0ABW7PMY9_9ACTN</name>
<organism evidence="1 2">
    <name type="scientific">Streptomyces racemochromogenes</name>
    <dbReference type="NCBI Taxonomy" id="67353"/>
    <lineage>
        <taxon>Bacteria</taxon>
        <taxon>Bacillati</taxon>
        <taxon>Actinomycetota</taxon>
        <taxon>Actinomycetes</taxon>
        <taxon>Kitasatosporales</taxon>
        <taxon>Streptomycetaceae</taxon>
        <taxon>Streptomyces</taxon>
    </lineage>
</organism>
<gene>
    <name evidence="1" type="ORF">WDV06_29885</name>
</gene>